<dbReference type="OrthoDB" id="1348500at2"/>
<comment type="caution">
    <text evidence="1">The sequence shown here is derived from an EMBL/GenBank/DDBJ whole genome shotgun (WGS) entry which is preliminary data.</text>
</comment>
<evidence type="ECO:0000313" key="2">
    <source>
        <dbReference type="Proteomes" id="UP000032578"/>
    </source>
</evidence>
<evidence type="ECO:0000313" key="1">
    <source>
        <dbReference type="EMBL" id="KJD35007.1"/>
    </source>
</evidence>
<protein>
    <recommendedName>
        <fullName evidence="3">DUF3299 domain-containing protein</fullName>
    </recommendedName>
</protein>
<dbReference type="RefSeq" id="WP_044633386.1">
    <property type="nucleotide sequence ID" value="NZ_JTDW01000010.1"/>
</dbReference>
<dbReference type="PATRIC" id="fig|1435349.4.peg.620"/>
<sequence length="145" mass="16464">MKNKILIALFLITSATSFGQKLITWEDLSEVKFVEKFFPVYDDVFLVPEFSESIKALEGKRITITGYFLHISPKDKLYMLSKGPMSSCFFCGVGGPETAIEMQFEDRQDLKTDDIVSVTGKLTLNADDVEHFNYILSECEVKLLD</sequence>
<gene>
    <name evidence="1" type="ORF">PW52_12995</name>
</gene>
<dbReference type="EMBL" id="JTDW01000010">
    <property type="protein sequence ID" value="KJD35007.1"/>
    <property type="molecule type" value="Genomic_DNA"/>
</dbReference>
<reference evidence="1 2" key="1">
    <citation type="submission" date="2014-11" db="EMBL/GenBank/DDBJ databases">
        <title>Tamlana sedimentorum sp. nov., isolated from shallow sand sediments of the Sea of Japan.</title>
        <authorList>
            <person name="Romanenko L.A."/>
        </authorList>
    </citation>
    <scope>NUCLEOTIDE SEQUENCE [LARGE SCALE GENOMIC DNA]</scope>
    <source>
        <strain evidence="1 2">JCM 19808</strain>
    </source>
</reference>
<dbReference type="AlphaFoldDB" id="A0A0D7WB77"/>
<organism evidence="1 2">
    <name type="scientific">Neotamlana sedimentorum</name>
    <dbReference type="NCBI Taxonomy" id="1435349"/>
    <lineage>
        <taxon>Bacteria</taxon>
        <taxon>Pseudomonadati</taxon>
        <taxon>Bacteroidota</taxon>
        <taxon>Flavobacteriia</taxon>
        <taxon>Flavobacteriales</taxon>
        <taxon>Flavobacteriaceae</taxon>
        <taxon>Neotamlana</taxon>
    </lineage>
</organism>
<dbReference type="STRING" id="1435349.PW52_12995"/>
<evidence type="ECO:0008006" key="3">
    <source>
        <dbReference type="Google" id="ProtNLM"/>
    </source>
</evidence>
<accession>A0A0D7WB77</accession>
<keyword evidence="2" id="KW-1185">Reference proteome</keyword>
<name>A0A0D7WB77_9FLAO</name>
<proteinExistence type="predicted"/>
<dbReference type="Proteomes" id="UP000032578">
    <property type="component" value="Unassembled WGS sequence"/>
</dbReference>